<accession>A0A6N2X5B0</accession>
<proteinExistence type="predicted"/>
<sequence>MLKNDRIGCKFITICCMTTYKMKSFLLFCNVNLKLEAHGLI</sequence>
<name>A0A6N2X5B0_9BACE</name>
<protein>
    <submittedName>
        <fullName evidence="1">Uncharacterized protein</fullName>
    </submittedName>
</protein>
<evidence type="ECO:0000313" key="1">
    <source>
        <dbReference type="EMBL" id="VYT49273.1"/>
    </source>
</evidence>
<dbReference type="AlphaFoldDB" id="A0A6N2X5B0"/>
<dbReference type="EMBL" id="CACRSU010000048">
    <property type="protein sequence ID" value="VYT49273.1"/>
    <property type="molecule type" value="Genomic_DNA"/>
</dbReference>
<organism evidence="1">
    <name type="scientific">Bacteroides intestinalis</name>
    <dbReference type="NCBI Taxonomy" id="329854"/>
    <lineage>
        <taxon>Bacteria</taxon>
        <taxon>Pseudomonadati</taxon>
        <taxon>Bacteroidota</taxon>
        <taxon>Bacteroidia</taxon>
        <taxon>Bacteroidales</taxon>
        <taxon>Bacteroidaceae</taxon>
        <taxon>Bacteroides</taxon>
    </lineage>
</organism>
<gene>
    <name evidence="1" type="ORF">BILFYP9_04249</name>
</gene>
<reference evidence="1" key="1">
    <citation type="submission" date="2019-11" db="EMBL/GenBank/DDBJ databases">
        <authorList>
            <person name="Feng L."/>
        </authorList>
    </citation>
    <scope>NUCLEOTIDE SEQUENCE</scope>
    <source>
        <strain evidence="1">BintestinalisLFYP9</strain>
    </source>
</reference>